<dbReference type="Pfam" id="PF19956">
    <property type="entry name" value="EAD2"/>
    <property type="match status" value="1"/>
</dbReference>
<feature type="domain" description="Effector-associated" evidence="1">
    <location>
        <begin position="28"/>
        <end position="83"/>
    </location>
</feature>
<keyword evidence="3" id="KW-1185">Reference proteome</keyword>
<dbReference type="InterPro" id="IPR045431">
    <property type="entry name" value="EAD2"/>
</dbReference>
<organism evidence="2 3">
    <name type="scientific">Streptomyces vinaceusdrappus</name>
    <dbReference type="NCBI Taxonomy" id="67376"/>
    <lineage>
        <taxon>Bacteria</taxon>
        <taxon>Bacillati</taxon>
        <taxon>Actinomycetota</taxon>
        <taxon>Actinomycetes</taxon>
        <taxon>Kitasatosporales</taxon>
        <taxon>Streptomycetaceae</taxon>
        <taxon>Streptomyces</taxon>
        <taxon>Streptomyces rochei group</taxon>
    </lineage>
</organism>
<protein>
    <recommendedName>
        <fullName evidence="1">Effector-associated domain-containing protein</fullName>
    </recommendedName>
</protein>
<name>A0ABY6C018_9ACTN</name>
<evidence type="ECO:0000259" key="1">
    <source>
        <dbReference type="Pfam" id="PF19956"/>
    </source>
</evidence>
<proteinExistence type="predicted"/>
<sequence length="101" mass="9989">METGAGPGGAEGGARHARGTALLLDLTNALCGLGCTEDPQSRLLFAGLLGDLLGGRTVDLRGIRQREDVVALIRAALNTAGAAAGPGVLSRDAPSPAASLS</sequence>
<evidence type="ECO:0000313" key="3">
    <source>
        <dbReference type="Proteomes" id="UP001064390"/>
    </source>
</evidence>
<gene>
    <name evidence="2" type="ORF">N6Q81_26370</name>
</gene>
<evidence type="ECO:0000313" key="2">
    <source>
        <dbReference type="EMBL" id="UXI81312.1"/>
    </source>
</evidence>
<accession>A0ABY6C018</accession>
<reference evidence="2" key="1">
    <citation type="submission" date="2022-09" db="EMBL/GenBank/DDBJ databases">
        <title>Streptomyces vinaceusdrappus strain AC-40.</title>
        <authorList>
            <person name="Sedeek A.M."/>
            <person name="Salah I."/>
            <person name="Kamel H.L."/>
            <person name="Soltan M.A."/>
            <person name="Elsayed T.R."/>
        </authorList>
    </citation>
    <scope>NUCLEOTIDE SEQUENCE</scope>
    <source>
        <strain evidence="2">AC-40</strain>
    </source>
</reference>
<feature type="non-terminal residue" evidence="2">
    <location>
        <position position="101"/>
    </location>
</feature>
<dbReference type="EMBL" id="CP104697">
    <property type="protein sequence ID" value="UXI81312.1"/>
    <property type="molecule type" value="Genomic_DNA"/>
</dbReference>
<dbReference type="Proteomes" id="UP001064390">
    <property type="component" value="Chromosome"/>
</dbReference>